<keyword evidence="3" id="KW-1185">Reference proteome</keyword>
<keyword evidence="1" id="KW-0812">Transmembrane</keyword>
<dbReference type="Proteomes" id="UP000276133">
    <property type="component" value="Unassembled WGS sequence"/>
</dbReference>
<name>A0A3M7Q0C9_BRAPC</name>
<sequence length="166" mass="17824">MFNYFNFCFIFVLKFTVPTNKSSILIIYSFFVRYLRKTLDRIKTIIFFGVRKAVSILFNIFIRINFINPKIIRGFGGIGGSFSTITRLGGGGRVFPGISITCLSTLGRGLGGGSLINNGDGVLGFGGVCLIKTGAPGAICLSGNLRMIRSPGLSGSGGSKYRTPIC</sequence>
<keyword evidence="1" id="KW-0472">Membrane</keyword>
<keyword evidence="1" id="KW-1133">Transmembrane helix</keyword>
<comment type="caution">
    <text evidence="2">The sequence shown here is derived from an EMBL/GenBank/DDBJ whole genome shotgun (WGS) entry which is preliminary data.</text>
</comment>
<evidence type="ECO:0000256" key="1">
    <source>
        <dbReference type="SAM" id="Phobius"/>
    </source>
</evidence>
<evidence type="ECO:0000313" key="3">
    <source>
        <dbReference type="Proteomes" id="UP000276133"/>
    </source>
</evidence>
<evidence type="ECO:0000313" key="2">
    <source>
        <dbReference type="EMBL" id="RNA04455.1"/>
    </source>
</evidence>
<protein>
    <submittedName>
        <fullName evidence="2">Uncharacterized protein</fullName>
    </submittedName>
</protein>
<dbReference type="EMBL" id="REGN01008103">
    <property type="protein sequence ID" value="RNA04455.1"/>
    <property type="molecule type" value="Genomic_DNA"/>
</dbReference>
<reference evidence="2 3" key="1">
    <citation type="journal article" date="2018" name="Sci. Rep.">
        <title>Genomic signatures of local adaptation to the degree of environmental predictability in rotifers.</title>
        <authorList>
            <person name="Franch-Gras L."/>
            <person name="Hahn C."/>
            <person name="Garcia-Roger E.M."/>
            <person name="Carmona M.J."/>
            <person name="Serra M."/>
            <person name="Gomez A."/>
        </authorList>
    </citation>
    <scope>NUCLEOTIDE SEQUENCE [LARGE SCALE GENOMIC DNA]</scope>
    <source>
        <strain evidence="2">HYR1</strain>
    </source>
</reference>
<proteinExistence type="predicted"/>
<gene>
    <name evidence="2" type="ORF">BpHYR1_010532</name>
</gene>
<dbReference type="AlphaFoldDB" id="A0A3M7Q0C9"/>
<organism evidence="2 3">
    <name type="scientific">Brachionus plicatilis</name>
    <name type="common">Marine rotifer</name>
    <name type="synonym">Brachionus muelleri</name>
    <dbReference type="NCBI Taxonomy" id="10195"/>
    <lineage>
        <taxon>Eukaryota</taxon>
        <taxon>Metazoa</taxon>
        <taxon>Spiralia</taxon>
        <taxon>Gnathifera</taxon>
        <taxon>Rotifera</taxon>
        <taxon>Eurotatoria</taxon>
        <taxon>Monogononta</taxon>
        <taxon>Pseudotrocha</taxon>
        <taxon>Ploima</taxon>
        <taxon>Brachionidae</taxon>
        <taxon>Brachionus</taxon>
    </lineage>
</organism>
<feature type="transmembrane region" description="Helical" evidence="1">
    <location>
        <begin position="12"/>
        <end position="32"/>
    </location>
</feature>
<accession>A0A3M7Q0C9</accession>
<feature type="transmembrane region" description="Helical" evidence="1">
    <location>
        <begin position="44"/>
        <end position="62"/>
    </location>
</feature>